<evidence type="ECO:0000313" key="2">
    <source>
        <dbReference type="Proteomes" id="UP000799777"/>
    </source>
</evidence>
<name>A0A9P4HKD0_9PLEO</name>
<dbReference type="EMBL" id="ML978155">
    <property type="protein sequence ID" value="KAF2036158.1"/>
    <property type="molecule type" value="Genomic_DNA"/>
</dbReference>
<sequence>MRAVCREINAKLTYFYGANYCKEITIALDEHGIQRVAALSKGLLRLHVERITIVVDTLYTQIVMESESETTDASLCSWYSQEALYDMNIYNCKCEFDESVANLIADGRCIQILGQALPELLEVKKFHICLPDTCSRIVPGKMKELERRWLMASKVLLAALFTAASALDQLEVNRGCHALPIPFSALDVATMHCPQWSGSMREMKLNIVNDLERDLAIHVHCLTLDCDTIINKHEFDHSNQSSDFDMFFWYDASDNDYIGDLCVMKLSSDDPVMDILKYRVCSNLLGSALRGLSSVKEFQVQQPGVARRLNDKKVPEWKFRWTAAVNTLFSIAIPQVTSLEALGTRRSGGEIDVGKSNLRSIAVCQNINYINLQAKEREVNHPETFRILRLFFESTPMLDDLQQGFGFNKYGAEFFKQLYNDFDKDISDSLKDHMNLKELTLRCVKYDDSDFGADWFSIDKQKFREKEITLKAKNGDDMRFWLDEIY</sequence>
<protein>
    <submittedName>
        <fullName evidence="1">Uncharacterized protein</fullName>
    </submittedName>
</protein>
<comment type="caution">
    <text evidence="1">The sequence shown here is derived from an EMBL/GenBank/DDBJ whole genome shotgun (WGS) entry which is preliminary data.</text>
</comment>
<gene>
    <name evidence="1" type="ORF">EK21DRAFT_106261</name>
</gene>
<proteinExistence type="predicted"/>
<accession>A0A9P4HKD0</accession>
<keyword evidence="2" id="KW-1185">Reference proteome</keyword>
<dbReference type="Proteomes" id="UP000799777">
    <property type="component" value="Unassembled WGS sequence"/>
</dbReference>
<dbReference type="OrthoDB" id="10665385at2759"/>
<dbReference type="AlphaFoldDB" id="A0A9P4HKD0"/>
<organism evidence="1 2">
    <name type="scientific">Setomelanomma holmii</name>
    <dbReference type="NCBI Taxonomy" id="210430"/>
    <lineage>
        <taxon>Eukaryota</taxon>
        <taxon>Fungi</taxon>
        <taxon>Dikarya</taxon>
        <taxon>Ascomycota</taxon>
        <taxon>Pezizomycotina</taxon>
        <taxon>Dothideomycetes</taxon>
        <taxon>Pleosporomycetidae</taxon>
        <taxon>Pleosporales</taxon>
        <taxon>Pleosporineae</taxon>
        <taxon>Phaeosphaeriaceae</taxon>
        <taxon>Setomelanomma</taxon>
    </lineage>
</organism>
<reference evidence="1" key="1">
    <citation type="journal article" date="2020" name="Stud. Mycol.">
        <title>101 Dothideomycetes genomes: a test case for predicting lifestyles and emergence of pathogens.</title>
        <authorList>
            <person name="Haridas S."/>
            <person name="Albert R."/>
            <person name="Binder M."/>
            <person name="Bloem J."/>
            <person name="Labutti K."/>
            <person name="Salamov A."/>
            <person name="Andreopoulos B."/>
            <person name="Baker S."/>
            <person name="Barry K."/>
            <person name="Bills G."/>
            <person name="Bluhm B."/>
            <person name="Cannon C."/>
            <person name="Castanera R."/>
            <person name="Culley D."/>
            <person name="Daum C."/>
            <person name="Ezra D."/>
            <person name="Gonzalez J."/>
            <person name="Henrissat B."/>
            <person name="Kuo A."/>
            <person name="Liang C."/>
            <person name="Lipzen A."/>
            <person name="Lutzoni F."/>
            <person name="Magnuson J."/>
            <person name="Mondo S."/>
            <person name="Nolan M."/>
            <person name="Ohm R."/>
            <person name="Pangilinan J."/>
            <person name="Park H.-J."/>
            <person name="Ramirez L."/>
            <person name="Alfaro M."/>
            <person name="Sun H."/>
            <person name="Tritt A."/>
            <person name="Yoshinaga Y."/>
            <person name="Zwiers L.-H."/>
            <person name="Turgeon B."/>
            <person name="Goodwin S."/>
            <person name="Spatafora J."/>
            <person name="Crous P."/>
            <person name="Grigoriev I."/>
        </authorList>
    </citation>
    <scope>NUCLEOTIDE SEQUENCE</scope>
    <source>
        <strain evidence="1">CBS 110217</strain>
    </source>
</reference>
<evidence type="ECO:0000313" key="1">
    <source>
        <dbReference type="EMBL" id="KAF2036158.1"/>
    </source>
</evidence>